<keyword evidence="4" id="KW-1185">Reference proteome</keyword>
<organism evidence="3 4">
    <name type="scientific">Colocasia esculenta</name>
    <name type="common">Wild taro</name>
    <name type="synonym">Arum esculentum</name>
    <dbReference type="NCBI Taxonomy" id="4460"/>
    <lineage>
        <taxon>Eukaryota</taxon>
        <taxon>Viridiplantae</taxon>
        <taxon>Streptophyta</taxon>
        <taxon>Embryophyta</taxon>
        <taxon>Tracheophyta</taxon>
        <taxon>Spermatophyta</taxon>
        <taxon>Magnoliopsida</taxon>
        <taxon>Liliopsida</taxon>
        <taxon>Araceae</taxon>
        <taxon>Aroideae</taxon>
        <taxon>Colocasieae</taxon>
        <taxon>Colocasia</taxon>
    </lineage>
</organism>
<evidence type="ECO:0000256" key="1">
    <source>
        <dbReference type="SAM" id="MobiDB-lite"/>
    </source>
</evidence>
<name>A0A843U5K7_COLES</name>
<feature type="non-terminal residue" evidence="3">
    <location>
        <position position="161"/>
    </location>
</feature>
<dbReference type="Proteomes" id="UP000652761">
    <property type="component" value="Unassembled WGS sequence"/>
</dbReference>
<feature type="compositionally biased region" description="Low complexity" evidence="1">
    <location>
        <begin position="47"/>
        <end position="61"/>
    </location>
</feature>
<accession>A0A843U5K7</accession>
<reference evidence="3" key="1">
    <citation type="submission" date="2017-07" db="EMBL/GenBank/DDBJ databases">
        <title>Taro Niue Genome Assembly and Annotation.</title>
        <authorList>
            <person name="Atibalentja N."/>
            <person name="Keating K."/>
            <person name="Fields C.J."/>
        </authorList>
    </citation>
    <scope>NUCLEOTIDE SEQUENCE</scope>
    <source>
        <strain evidence="3">Niue_2</strain>
        <tissue evidence="3">Leaf</tissue>
    </source>
</reference>
<feature type="domain" description="RIN4 pathogenic type III effector avirulence factor Avr cleavage site" evidence="2">
    <location>
        <begin position="90"/>
        <end position="124"/>
    </location>
</feature>
<dbReference type="PANTHER" id="PTHR33159:SF83">
    <property type="entry name" value="RIN4 PATHOGENIC TYPE III EFFECTOR AVIRULENCE FACTOR AVR CLEAVAGE SITE DOMAIN-CONTAINING PROTEIN"/>
    <property type="match status" value="1"/>
</dbReference>
<dbReference type="InterPro" id="IPR040387">
    <property type="entry name" value="RIN4/NOI4"/>
</dbReference>
<protein>
    <recommendedName>
        <fullName evidence="2">RIN4 pathogenic type III effector avirulence factor Avr cleavage site domain-containing protein</fullName>
    </recommendedName>
</protein>
<evidence type="ECO:0000259" key="2">
    <source>
        <dbReference type="Pfam" id="PF05627"/>
    </source>
</evidence>
<feature type="region of interest" description="Disordered" evidence="1">
    <location>
        <begin position="1"/>
        <end position="75"/>
    </location>
</feature>
<feature type="region of interest" description="Disordered" evidence="1">
    <location>
        <begin position="119"/>
        <end position="150"/>
    </location>
</feature>
<sequence length="161" mass="17313">TRTSATRHIHVGDTPTFPPPLSPSRPRANTPPLVTSLPSAPPPHPSLPSFSLSRSLYSRVRSPGKKSSSDPAAMSSNGCLELTTICMQQEKGVPLPKFGDWDVNNPASAEGFTVIFNKARDEKKTTGTSGASSSPQWKNGGGYGQDPNYVEPRKSVRLLWL</sequence>
<dbReference type="Pfam" id="PF05627">
    <property type="entry name" value="AvrRpt-cleavage"/>
    <property type="match status" value="1"/>
</dbReference>
<evidence type="ECO:0000313" key="4">
    <source>
        <dbReference type="Proteomes" id="UP000652761"/>
    </source>
</evidence>
<dbReference type="OrthoDB" id="1903947at2759"/>
<proteinExistence type="predicted"/>
<feature type="non-terminal residue" evidence="3">
    <location>
        <position position="1"/>
    </location>
</feature>
<gene>
    <name evidence="3" type="ORF">Taro_007980</name>
</gene>
<dbReference type="EMBL" id="NMUH01000257">
    <property type="protein sequence ID" value="MQL75599.1"/>
    <property type="molecule type" value="Genomic_DNA"/>
</dbReference>
<dbReference type="PANTHER" id="PTHR33159">
    <property type="entry name" value="RPM1-INTERACTING PROTEIN 4 (RIN4) FAMILY PROTEIN"/>
    <property type="match status" value="1"/>
</dbReference>
<comment type="caution">
    <text evidence="3">The sequence shown here is derived from an EMBL/GenBank/DDBJ whole genome shotgun (WGS) entry which is preliminary data.</text>
</comment>
<evidence type="ECO:0000313" key="3">
    <source>
        <dbReference type="EMBL" id="MQL75599.1"/>
    </source>
</evidence>
<feature type="compositionally biased region" description="Polar residues" evidence="1">
    <location>
        <begin position="65"/>
        <end position="75"/>
    </location>
</feature>
<dbReference type="InterPro" id="IPR008700">
    <property type="entry name" value="TypeIII_avirulence_cleave"/>
</dbReference>
<dbReference type="AlphaFoldDB" id="A0A843U5K7"/>